<accession>A0ABP7X0T9</accession>
<comment type="caution">
    <text evidence="8">The sequence shown here is derived from an EMBL/GenBank/DDBJ whole genome shotgun (WGS) entry which is preliminary data.</text>
</comment>
<dbReference type="PROSITE" id="PS00859">
    <property type="entry name" value="GTP_CYCLOHYDROL_1_1"/>
    <property type="match status" value="1"/>
</dbReference>
<dbReference type="Proteomes" id="UP001500841">
    <property type="component" value="Unassembled WGS sequence"/>
</dbReference>
<feature type="binding site" evidence="6">
    <location>
        <position position="104"/>
    </location>
    <ligand>
        <name>Zn(2+)</name>
        <dbReference type="ChEBI" id="CHEBI:29105"/>
    </ligand>
</feature>
<dbReference type="NCBIfam" id="TIGR00063">
    <property type="entry name" value="folE"/>
    <property type="match status" value="1"/>
</dbReference>
<keyword evidence="5 6" id="KW-0378">Hydrolase</keyword>
<feature type="binding site" evidence="6">
    <location>
        <position position="101"/>
    </location>
    <ligand>
        <name>Zn(2+)</name>
        <dbReference type="ChEBI" id="CHEBI:29105"/>
    </ligand>
</feature>
<dbReference type="InterPro" id="IPR043133">
    <property type="entry name" value="GTP-CH-I_C/QueF"/>
</dbReference>
<keyword evidence="6" id="KW-0479">Metal-binding</keyword>
<dbReference type="Gene3D" id="1.10.286.10">
    <property type="match status" value="1"/>
</dbReference>
<comment type="similarity">
    <text evidence="3 6">Belongs to the GTP cyclohydrolase I family.</text>
</comment>
<evidence type="ECO:0000259" key="7">
    <source>
        <dbReference type="Pfam" id="PF01227"/>
    </source>
</evidence>
<dbReference type="SUPFAM" id="SSF55620">
    <property type="entry name" value="Tetrahydrobiopterin biosynthesis enzymes-like"/>
    <property type="match status" value="1"/>
</dbReference>
<evidence type="ECO:0000256" key="3">
    <source>
        <dbReference type="ARBA" id="ARBA00008085"/>
    </source>
</evidence>
<dbReference type="HAMAP" id="MF_00223">
    <property type="entry name" value="FolE"/>
    <property type="match status" value="1"/>
</dbReference>
<dbReference type="PROSITE" id="PS00860">
    <property type="entry name" value="GTP_CYCLOHYDROL_1_2"/>
    <property type="match status" value="1"/>
</dbReference>
<comment type="subunit">
    <text evidence="6">Homopolymer.</text>
</comment>
<comment type="catalytic activity">
    <reaction evidence="1 6">
        <text>GTP + H2O = 7,8-dihydroneopterin 3'-triphosphate + formate + H(+)</text>
        <dbReference type="Rhea" id="RHEA:17473"/>
        <dbReference type="ChEBI" id="CHEBI:15377"/>
        <dbReference type="ChEBI" id="CHEBI:15378"/>
        <dbReference type="ChEBI" id="CHEBI:15740"/>
        <dbReference type="ChEBI" id="CHEBI:37565"/>
        <dbReference type="ChEBI" id="CHEBI:58462"/>
        <dbReference type="EC" id="3.5.4.16"/>
    </reaction>
</comment>
<keyword evidence="6" id="KW-0342">GTP-binding</keyword>
<sequence length="212" mass="24226">MIEDSNIPDRDDDINGYEKIDRYNPELIQSLSVHYKEILTQLGEHPGREGLLKTPERVAKAMLYLTHGYDVDPKKILNSALFKEEYSQMVVVKDIEVYSMCEHHMLPFFGKAHIAYIPNGYVVGLSKIPRVVDAYSRRLQVQERLTNEIRDCIQEALQPVGVGVVIECRHLCMCMRGVQKQNSVTTTSAFSGGFFQEKTRAEFLNLISQKLS</sequence>
<dbReference type="EMBL" id="BAABCV010000010">
    <property type="protein sequence ID" value="GAA4101808.1"/>
    <property type="molecule type" value="Genomic_DNA"/>
</dbReference>
<dbReference type="InterPro" id="IPR020602">
    <property type="entry name" value="GTP_CycHdrlase_I_dom"/>
</dbReference>
<keyword evidence="9" id="KW-1185">Reference proteome</keyword>
<evidence type="ECO:0000256" key="6">
    <source>
        <dbReference type="HAMAP-Rule" id="MF_00223"/>
    </source>
</evidence>
<proteinExistence type="inferred from homology"/>
<evidence type="ECO:0000256" key="5">
    <source>
        <dbReference type="ARBA" id="ARBA00022801"/>
    </source>
</evidence>
<evidence type="ECO:0000256" key="4">
    <source>
        <dbReference type="ARBA" id="ARBA00022563"/>
    </source>
</evidence>
<evidence type="ECO:0000256" key="2">
    <source>
        <dbReference type="ARBA" id="ARBA00005080"/>
    </source>
</evidence>
<comment type="pathway">
    <text evidence="2 6">Cofactor biosynthesis; 7,8-dihydroneopterin triphosphate biosynthesis; 7,8-dihydroneopterin triphosphate from GTP: step 1/1.</text>
</comment>
<keyword evidence="4 6" id="KW-0554">One-carbon metabolism</keyword>
<dbReference type="RefSeq" id="WP_345105861.1">
    <property type="nucleotide sequence ID" value="NZ_BAABCV010000010.1"/>
</dbReference>
<dbReference type="InterPro" id="IPR001474">
    <property type="entry name" value="GTP_CycHdrlase_I"/>
</dbReference>
<protein>
    <recommendedName>
        <fullName evidence="6">GTP cyclohydrolase 1</fullName>
        <ecNumber evidence="6">3.5.4.16</ecNumber>
    </recommendedName>
    <alternativeName>
        <fullName evidence="6">GTP cyclohydrolase I</fullName>
        <shortName evidence="6">GTP-CH-I</shortName>
    </alternativeName>
</protein>
<evidence type="ECO:0000313" key="8">
    <source>
        <dbReference type="EMBL" id="GAA4101808.1"/>
    </source>
</evidence>
<evidence type="ECO:0000313" key="9">
    <source>
        <dbReference type="Proteomes" id="UP001500841"/>
    </source>
</evidence>
<dbReference type="InterPro" id="IPR043134">
    <property type="entry name" value="GTP-CH-I_N"/>
</dbReference>
<dbReference type="Pfam" id="PF01227">
    <property type="entry name" value="GTP_cyclohydroI"/>
    <property type="match status" value="1"/>
</dbReference>
<organism evidence="8 9">
    <name type="scientific">Mucilaginibacter panaciglaebae</name>
    <dbReference type="NCBI Taxonomy" id="502331"/>
    <lineage>
        <taxon>Bacteria</taxon>
        <taxon>Pseudomonadati</taxon>
        <taxon>Bacteroidota</taxon>
        <taxon>Sphingobacteriia</taxon>
        <taxon>Sphingobacteriales</taxon>
        <taxon>Sphingobacteriaceae</taxon>
        <taxon>Mucilaginibacter</taxon>
    </lineage>
</organism>
<gene>
    <name evidence="6 8" type="primary">folE</name>
    <name evidence="8" type="ORF">GCM10022392_28380</name>
</gene>
<dbReference type="InterPro" id="IPR018234">
    <property type="entry name" value="GTP_CycHdrlase_I_CS"/>
</dbReference>
<dbReference type="EC" id="3.5.4.16" evidence="6"/>
<dbReference type="Gene3D" id="3.30.1130.10">
    <property type="match status" value="1"/>
</dbReference>
<dbReference type="NCBIfam" id="NF006826">
    <property type="entry name" value="PRK09347.1-3"/>
    <property type="match status" value="1"/>
</dbReference>
<feature type="domain" description="GTP cyclohydrolase I" evidence="7">
    <location>
        <begin position="34"/>
        <end position="207"/>
    </location>
</feature>
<dbReference type="PANTHER" id="PTHR11109:SF7">
    <property type="entry name" value="GTP CYCLOHYDROLASE 1"/>
    <property type="match status" value="1"/>
</dbReference>
<keyword evidence="6" id="KW-0547">Nucleotide-binding</keyword>
<reference evidence="9" key="1">
    <citation type="journal article" date="2019" name="Int. J. Syst. Evol. Microbiol.">
        <title>The Global Catalogue of Microorganisms (GCM) 10K type strain sequencing project: providing services to taxonomists for standard genome sequencing and annotation.</title>
        <authorList>
            <consortium name="The Broad Institute Genomics Platform"/>
            <consortium name="The Broad Institute Genome Sequencing Center for Infectious Disease"/>
            <person name="Wu L."/>
            <person name="Ma J."/>
        </authorList>
    </citation>
    <scope>NUCLEOTIDE SEQUENCE [LARGE SCALE GENOMIC DNA]</scope>
    <source>
        <strain evidence="9">JCM 17085</strain>
    </source>
</reference>
<dbReference type="PANTHER" id="PTHR11109">
    <property type="entry name" value="GTP CYCLOHYDROLASE I"/>
    <property type="match status" value="1"/>
</dbReference>
<evidence type="ECO:0000256" key="1">
    <source>
        <dbReference type="ARBA" id="ARBA00001052"/>
    </source>
</evidence>
<keyword evidence="6" id="KW-0862">Zinc</keyword>
<name>A0ABP7X0T9_9SPHI</name>
<feature type="binding site" evidence="6">
    <location>
        <position position="172"/>
    </location>
    <ligand>
        <name>Zn(2+)</name>
        <dbReference type="ChEBI" id="CHEBI:29105"/>
    </ligand>
</feature>
<dbReference type="NCBIfam" id="NF006825">
    <property type="entry name" value="PRK09347.1-2"/>
    <property type="match status" value="1"/>
</dbReference>